<organism evidence="4 5">
    <name type="scientific">Plakobranchus ocellatus</name>
    <dbReference type="NCBI Taxonomy" id="259542"/>
    <lineage>
        <taxon>Eukaryota</taxon>
        <taxon>Metazoa</taxon>
        <taxon>Spiralia</taxon>
        <taxon>Lophotrochozoa</taxon>
        <taxon>Mollusca</taxon>
        <taxon>Gastropoda</taxon>
        <taxon>Heterobranchia</taxon>
        <taxon>Euthyneura</taxon>
        <taxon>Panpulmonata</taxon>
        <taxon>Sacoglossa</taxon>
        <taxon>Placobranchoidea</taxon>
        <taxon>Plakobranchidae</taxon>
        <taxon>Plakobranchus</taxon>
    </lineage>
</organism>
<dbReference type="Proteomes" id="UP000735302">
    <property type="component" value="Unassembled WGS sequence"/>
</dbReference>
<keyword evidence="2 3" id="KW-0040">ANK repeat</keyword>
<feature type="repeat" description="ANK" evidence="3">
    <location>
        <begin position="216"/>
        <end position="248"/>
    </location>
</feature>
<reference evidence="4 5" key="1">
    <citation type="journal article" date="2021" name="Elife">
        <title>Chloroplast acquisition without the gene transfer in kleptoplastic sea slugs, Plakobranchus ocellatus.</title>
        <authorList>
            <person name="Maeda T."/>
            <person name="Takahashi S."/>
            <person name="Yoshida T."/>
            <person name="Shimamura S."/>
            <person name="Takaki Y."/>
            <person name="Nagai Y."/>
            <person name="Toyoda A."/>
            <person name="Suzuki Y."/>
            <person name="Arimoto A."/>
            <person name="Ishii H."/>
            <person name="Satoh N."/>
            <person name="Nishiyama T."/>
            <person name="Hasebe M."/>
            <person name="Maruyama T."/>
            <person name="Minagawa J."/>
            <person name="Obokata J."/>
            <person name="Shigenobu S."/>
        </authorList>
    </citation>
    <scope>NUCLEOTIDE SEQUENCE [LARGE SCALE GENOMIC DNA]</scope>
</reference>
<dbReference type="InterPro" id="IPR036770">
    <property type="entry name" value="Ankyrin_rpt-contain_sf"/>
</dbReference>
<dbReference type="SUPFAM" id="SSF48403">
    <property type="entry name" value="Ankyrin repeat"/>
    <property type="match status" value="1"/>
</dbReference>
<dbReference type="Gene3D" id="1.25.40.20">
    <property type="entry name" value="Ankyrin repeat-containing domain"/>
    <property type="match status" value="3"/>
</dbReference>
<keyword evidence="1" id="KW-0677">Repeat</keyword>
<dbReference type="AlphaFoldDB" id="A0AAV4BBM9"/>
<proteinExistence type="predicted"/>
<evidence type="ECO:0000256" key="2">
    <source>
        <dbReference type="ARBA" id="ARBA00023043"/>
    </source>
</evidence>
<evidence type="ECO:0000313" key="5">
    <source>
        <dbReference type="Proteomes" id="UP000735302"/>
    </source>
</evidence>
<dbReference type="Pfam" id="PF00023">
    <property type="entry name" value="Ank"/>
    <property type="match status" value="1"/>
</dbReference>
<dbReference type="InterPro" id="IPR002110">
    <property type="entry name" value="Ankyrin_rpt"/>
</dbReference>
<evidence type="ECO:0000256" key="1">
    <source>
        <dbReference type="ARBA" id="ARBA00022737"/>
    </source>
</evidence>
<dbReference type="EMBL" id="BLXT01004630">
    <property type="protein sequence ID" value="GFO15764.1"/>
    <property type="molecule type" value="Genomic_DNA"/>
</dbReference>
<dbReference type="Pfam" id="PF12796">
    <property type="entry name" value="Ank_2"/>
    <property type="match status" value="1"/>
</dbReference>
<evidence type="ECO:0000313" key="4">
    <source>
        <dbReference type="EMBL" id="GFO15764.1"/>
    </source>
</evidence>
<gene>
    <name evidence="4" type="ORF">PoB_004226900</name>
</gene>
<comment type="caution">
    <text evidence="4">The sequence shown here is derived from an EMBL/GenBank/DDBJ whole genome shotgun (WGS) entry which is preliminary data.</text>
</comment>
<dbReference type="PANTHER" id="PTHR24173">
    <property type="entry name" value="ANKYRIN REPEAT CONTAINING"/>
    <property type="match status" value="1"/>
</dbReference>
<keyword evidence="5" id="KW-1185">Reference proteome</keyword>
<dbReference type="PANTHER" id="PTHR24173:SF74">
    <property type="entry name" value="ANKYRIN REPEAT DOMAIN-CONTAINING PROTEIN 16"/>
    <property type="match status" value="1"/>
</dbReference>
<feature type="repeat" description="ANK" evidence="3">
    <location>
        <begin position="249"/>
        <end position="285"/>
    </location>
</feature>
<accession>A0AAV4BBM9</accession>
<dbReference type="PROSITE" id="PS50088">
    <property type="entry name" value="ANK_REPEAT"/>
    <property type="match status" value="3"/>
</dbReference>
<dbReference type="SMART" id="SM00248">
    <property type="entry name" value="ANK"/>
    <property type="match status" value="9"/>
</dbReference>
<feature type="repeat" description="ANK" evidence="3">
    <location>
        <begin position="337"/>
        <end position="369"/>
    </location>
</feature>
<evidence type="ECO:0000256" key="3">
    <source>
        <dbReference type="PROSITE-ProRule" id="PRU00023"/>
    </source>
</evidence>
<protein>
    <submittedName>
        <fullName evidence="4">Ankyrin homolog</fullName>
    </submittedName>
</protein>
<sequence length="567" mass="63245">MAENISIEALTKKFVERVLASPCKNQETYQRLLRPAVQTGCIEMVEALIDRGANLNMPCGTNHFALTTAIQDLEGSRLMKMITFLVENGANVNKCFGKCSALSLAILFKPDIVSYLLKNGAEVDKVVNGKGDTPLMCAISRSWMFYRTVIWKLQESHVDNDERLDEIAGLVKIITQILILSPHKPEMLEIKDDTTRINTVEILLHAGADVNKANFQGDTALHFAVDESDSLTICKLIKAGAELEARDSTGKTPLLRAVMRLQNHDSLNVIKSLQKYGADMRAVDNDGRSSLHWMLQYRLCRPVPFLSKERCIPYHAEKEILRLLAIDDNQINRKSNDGMTVLMQASKRGVQDFVRTLLKLGADPNIVSTDSGGPCTALSLAMDEYGVRGNINCIVELIKHIGLATLPERYRDFFFRMITCGKHYMVELMIAHGMPPVLINSTAEAGVLSWVAQDARKYGIKLKFSPLAAAILSKNIQIAQYLVENWFLTPADLVGSFELRELRSLLEKLSLSKGLKFMDDHLSQPMSLLKLSFVAVSAQLGGVAGREERVSKTPLPNILKDKLLFRR</sequence>
<dbReference type="PROSITE" id="PS50297">
    <property type="entry name" value="ANK_REP_REGION"/>
    <property type="match status" value="2"/>
</dbReference>
<name>A0AAV4BBM9_9GAST</name>
<dbReference type="Pfam" id="PF13637">
    <property type="entry name" value="Ank_4"/>
    <property type="match status" value="1"/>
</dbReference>